<dbReference type="FunFam" id="3.30.2410.10:FF:000003">
    <property type="entry name" value="probable E3 ubiquitin-protein ligase HERC4 isoform X1"/>
    <property type="match status" value="1"/>
</dbReference>
<dbReference type="EC" id="2.3.2.26" evidence="2"/>
<dbReference type="PROSITE" id="PS50237">
    <property type="entry name" value="HECT"/>
    <property type="match status" value="1"/>
</dbReference>
<comment type="catalytic activity">
    <reaction evidence="1">
        <text>S-ubiquitinyl-[E2 ubiquitin-conjugating enzyme]-L-cysteine + [acceptor protein]-L-lysine = [E2 ubiquitin-conjugating enzyme]-L-cysteine + N(6)-ubiquitinyl-[acceptor protein]-L-lysine.</text>
        <dbReference type="EC" id="2.3.2.26"/>
    </reaction>
</comment>
<evidence type="ECO:0000259" key="7">
    <source>
        <dbReference type="PROSITE" id="PS50237"/>
    </source>
</evidence>
<dbReference type="AlphaFoldDB" id="A0A3M7HKT8"/>
<feature type="active site" description="Glycyl thioester intermediate" evidence="5">
    <location>
        <position position="804"/>
    </location>
</feature>
<evidence type="ECO:0000256" key="3">
    <source>
        <dbReference type="ARBA" id="ARBA00022679"/>
    </source>
</evidence>
<dbReference type="SMART" id="SM00119">
    <property type="entry name" value="HECTc"/>
    <property type="match status" value="1"/>
</dbReference>
<dbReference type="GO" id="GO:0000209">
    <property type="term" value="P:protein polyubiquitination"/>
    <property type="evidence" value="ECO:0007669"/>
    <property type="project" value="InterPro"/>
</dbReference>
<protein>
    <recommendedName>
        <fullName evidence="2">HECT-type E3 ubiquitin transferase</fullName>
        <ecNumber evidence="2">2.3.2.26</ecNumber>
    </recommendedName>
</protein>
<sequence>MGSIRSDGVPKYSKAKAQIYERNSGGHARSETDVPASEMPTTGRARRHPPAQLALAPSFFRPSQRPIRKYSPRSARTIALAIASGPAPRKHLCSNLRRGDQQSRESSFNNSEPETPRDASDLTQLLSDTKSVRQFFAGSKTANVRPVQNEGLLIQLERLLVSETLSSGEVDRDGSLSSEAPSSIIVQALDAIVEDMPKATRAQYEFADSIIRQGCSYPAVNGSTPTDPKWNCWLHILDLMDQQSKLRLLVGVCKVFAIMTNRYLGHKACDENGQQSTDAANKRISIHDGLLDYLKDHTGSILVLGPMCKKMFLSHWDHISTTVPTKSITCGALEILELLHNNFADYKGFFDTHVAAQSLEIVDLAQSWKQAANSSKTRHLLSFDFLFPAHSRAMCFRMISHLKMREAVSFVEQAAALRRRMMPHMLDDEPEGRLKHLEQQYLLLNVSRVDVLRDAYNQLWQRRQRELFRPLRVRLGEVDELEVGHDLGGVQMEFFNLVCQEAMKEESGMFTTDVQSGLTYFRPGSLQPLYMFELLGLLMALAIYNGITLPISFPKAFYKILTEGAPKRPSDDGGRGGAAPLQNLRDAWAAEARSLESLLKEDVSDLEYSFPLDANGLRLAVHFQKGVSSSPILSSVTDEKGRSVETMPMLTWPGWKLLQPPQDPGIVTAQNKSRYVSEYAWWLTWASVKPQWKAFMSGFHRVIDQRTLSIFKPADLKAFVEGSSRLDIGELRKSTQYEGYEARSKYIQNFWRLVSSWPEEKQKKLLKFVTAAERIPIGGASQLTFVIKKTVVEDLEHLPTSSTCFGTLYLPRYASSEALNEKLSLAIEYGLEGFGTG</sequence>
<keyword evidence="4 5" id="KW-0833">Ubl conjugation pathway</keyword>
<dbReference type="PANTHER" id="PTHR45700">
    <property type="entry name" value="UBIQUITIN-PROTEIN LIGASE E3C"/>
    <property type="match status" value="1"/>
</dbReference>
<dbReference type="Gene3D" id="3.30.2410.10">
    <property type="entry name" value="Hect, E3 ligase catalytic domain"/>
    <property type="match status" value="1"/>
</dbReference>
<dbReference type="VEuPathDB" id="FungiDB:BTJ68_06167"/>
<dbReference type="Gene3D" id="3.90.1750.10">
    <property type="entry name" value="Hect, E3 ligase catalytic domains"/>
    <property type="match status" value="2"/>
</dbReference>
<name>A0A3M7HKT8_HORWE</name>
<dbReference type="GO" id="GO:0061630">
    <property type="term" value="F:ubiquitin protein ligase activity"/>
    <property type="evidence" value="ECO:0007669"/>
    <property type="project" value="UniProtKB-EC"/>
</dbReference>
<dbReference type="InterPro" id="IPR044611">
    <property type="entry name" value="E3A/B/C-like"/>
</dbReference>
<gene>
    <name evidence="8" type="ORF">D0860_02382</name>
</gene>
<comment type="caution">
    <text evidence="8">The sequence shown here is derived from an EMBL/GenBank/DDBJ whole genome shotgun (WGS) entry which is preliminary data.</text>
</comment>
<organism evidence="8 9">
    <name type="scientific">Hortaea werneckii</name>
    <name type="common">Black yeast</name>
    <name type="synonym">Cladosporium werneckii</name>
    <dbReference type="NCBI Taxonomy" id="91943"/>
    <lineage>
        <taxon>Eukaryota</taxon>
        <taxon>Fungi</taxon>
        <taxon>Dikarya</taxon>
        <taxon>Ascomycota</taxon>
        <taxon>Pezizomycotina</taxon>
        <taxon>Dothideomycetes</taxon>
        <taxon>Dothideomycetidae</taxon>
        <taxon>Mycosphaerellales</taxon>
        <taxon>Teratosphaeriaceae</taxon>
        <taxon>Hortaea</taxon>
    </lineage>
</organism>
<evidence type="ECO:0000256" key="5">
    <source>
        <dbReference type="PROSITE-ProRule" id="PRU00104"/>
    </source>
</evidence>
<dbReference type="SUPFAM" id="SSF56204">
    <property type="entry name" value="Hect, E3 ligase catalytic domain"/>
    <property type="match status" value="1"/>
</dbReference>
<dbReference type="Gene3D" id="3.30.2160.10">
    <property type="entry name" value="Hect, E3 ligase catalytic domain"/>
    <property type="match status" value="1"/>
</dbReference>
<reference evidence="8 9" key="1">
    <citation type="journal article" date="2018" name="BMC Genomics">
        <title>Genomic evidence for intraspecific hybridization in a clonal and extremely halotolerant yeast.</title>
        <authorList>
            <person name="Gostincar C."/>
            <person name="Stajich J.E."/>
            <person name="Zupancic J."/>
            <person name="Zalar P."/>
            <person name="Gunde-Cimerman N."/>
        </authorList>
    </citation>
    <scope>NUCLEOTIDE SEQUENCE [LARGE SCALE GENOMIC DNA]</scope>
    <source>
        <strain evidence="8 9">EXF-562</strain>
    </source>
</reference>
<feature type="region of interest" description="Disordered" evidence="6">
    <location>
        <begin position="89"/>
        <end position="121"/>
    </location>
</feature>
<dbReference type="Proteomes" id="UP000280598">
    <property type="component" value="Unassembled WGS sequence"/>
</dbReference>
<evidence type="ECO:0000256" key="4">
    <source>
        <dbReference type="ARBA" id="ARBA00022786"/>
    </source>
</evidence>
<dbReference type="InterPro" id="IPR000569">
    <property type="entry name" value="HECT_dom"/>
</dbReference>
<proteinExistence type="predicted"/>
<evidence type="ECO:0000256" key="2">
    <source>
        <dbReference type="ARBA" id="ARBA00012485"/>
    </source>
</evidence>
<evidence type="ECO:0000256" key="6">
    <source>
        <dbReference type="SAM" id="MobiDB-lite"/>
    </source>
</evidence>
<accession>A0A3M7HKT8</accession>
<feature type="region of interest" description="Disordered" evidence="6">
    <location>
        <begin position="1"/>
        <end position="68"/>
    </location>
</feature>
<feature type="domain" description="HECT" evidence="7">
    <location>
        <begin position="463"/>
        <end position="837"/>
    </location>
</feature>
<dbReference type="InterPro" id="IPR035983">
    <property type="entry name" value="Hect_E3_ubiquitin_ligase"/>
</dbReference>
<feature type="compositionally biased region" description="Polar residues" evidence="6">
    <location>
        <begin position="104"/>
        <end position="113"/>
    </location>
</feature>
<evidence type="ECO:0000256" key="1">
    <source>
        <dbReference type="ARBA" id="ARBA00000885"/>
    </source>
</evidence>
<dbReference type="PANTHER" id="PTHR45700:SF8">
    <property type="entry name" value="HECT-TYPE E3 UBIQUITIN TRANSFERASE"/>
    <property type="match status" value="1"/>
</dbReference>
<keyword evidence="3" id="KW-0808">Transferase</keyword>
<dbReference type="EMBL" id="QWIS01000032">
    <property type="protein sequence ID" value="RMZ13786.1"/>
    <property type="molecule type" value="Genomic_DNA"/>
</dbReference>
<evidence type="ECO:0000313" key="9">
    <source>
        <dbReference type="Proteomes" id="UP000280598"/>
    </source>
</evidence>
<evidence type="ECO:0000313" key="8">
    <source>
        <dbReference type="EMBL" id="RMZ13786.1"/>
    </source>
</evidence>
<dbReference type="Pfam" id="PF00632">
    <property type="entry name" value="HECT"/>
    <property type="match status" value="1"/>
</dbReference>